<dbReference type="Proteomes" id="UP000789570">
    <property type="component" value="Unassembled WGS sequence"/>
</dbReference>
<organism evidence="1 2">
    <name type="scientific">Funneliformis caledonium</name>
    <dbReference type="NCBI Taxonomy" id="1117310"/>
    <lineage>
        <taxon>Eukaryota</taxon>
        <taxon>Fungi</taxon>
        <taxon>Fungi incertae sedis</taxon>
        <taxon>Mucoromycota</taxon>
        <taxon>Glomeromycotina</taxon>
        <taxon>Glomeromycetes</taxon>
        <taxon>Glomerales</taxon>
        <taxon>Glomeraceae</taxon>
        <taxon>Funneliformis</taxon>
    </lineage>
</organism>
<accession>A0A9N9D2R1</accession>
<comment type="caution">
    <text evidence="1">The sequence shown here is derived from an EMBL/GenBank/DDBJ whole genome shotgun (WGS) entry which is preliminary data.</text>
</comment>
<evidence type="ECO:0000313" key="1">
    <source>
        <dbReference type="EMBL" id="CAG8624055.1"/>
    </source>
</evidence>
<sequence>MISNIIKASEENIKGSDAKLIVNAPDIIPDDAEVFKQIPI</sequence>
<name>A0A9N9D2R1_9GLOM</name>
<dbReference type="AlphaFoldDB" id="A0A9N9D2R1"/>
<dbReference type="OrthoDB" id="2351131at2759"/>
<feature type="non-terminal residue" evidence="1">
    <location>
        <position position="40"/>
    </location>
</feature>
<evidence type="ECO:0000313" key="2">
    <source>
        <dbReference type="Proteomes" id="UP000789570"/>
    </source>
</evidence>
<protein>
    <submittedName>
        <fullName evidence="1">16877_t:CDS:1</fullName>
    </submittedName>
</protein>
<dbReference type="EMBL" id="CAJVPQ010003297">
    <property type="protein sequence ID" value="CAG8624055.1"/>
    <property type="molecule type" value="Genomic_DNA"/>
</dbReference>
<gene>
    <name evidence="1" type="ORF">FCALED_LOCUS9709</name>
</gene>
<reference evidence="1" key="1">
    <citation type="submission" date="2021-06" db="EMBL/GenBank/DDBJ databases">
        <authorList>
            <person name="Kallberg Y."/>
            <person name="Tangrot J."/>
            <person name="Rosling A."/>
        </authorList>
    </citation>
    <scope>NUCLEOTIDE SEQUENCE</scope>
    <source>
        <strain evidence="1">UK204</strain>
    </source>
</reference>
<keyword evidence="2" id="KW-1185">Reference proteome</keyword>
<proteinExistence type="predicted"/>